<comment type="similarity">
    <text evidence="1">Belongs to the glycosyltransferase 2 family. WaaE/KdtX subfamily.</text>
</comment>
<dbReference type="AlphaFoldDB" id="A0A1M5NXS8"/>
<dbReference type="PANTHER" id="PTHR43630">
    <property type="entry name" value="POLY-BETA-1,6-N-ACETYL-D-GLUCOSAMINE SYNTHASE"/>
    <property type="match status" value="1"/>
</dbReference>
<dbReference type="Gene3D" id="3.90.550.10">
    <property type="entry name" value="Spore Coat Polysaccharide Biosynthesis Protein SpsA, Chain A"/>
    <property type="match status" value="1"/>
</dbReference>
<dbReference type="InterPro" id="IPR001173">
    <property type="entry name" value="Glyco_trans_2-like"/>
</dbReference>
<organism evidence="3 4">
    <name type="scientific">Chryseolinea serpens</name>
    <dbReference type="NCBI Taxonomy" id="947013"/>
    <lineage>
        <taxon>Bacteria</taxon>
        <taxon>Pseudomonadati</taxon>
        <taxon>Bacteroidota</taxon>
        <taxon>Cytophagia</taxon>
        <taxon>Cytophagales</taxon>
        <taxon>Fulvivirgaceae</taxon>
        <taxon>Chryseolinea</taxon>
    </lineage>
</organism>
<dbReference type="PANTHER" id="PTHR43630:SF2">
    <property type="entry name" value="GLYCOSYLTRANSFERASE"/>
    <property type="match status" value="1"/>
</dbReference>
<evidence type="ECO:0000313" key="4">
    <source>
        <dbReference type="Proteomes" id="UP000184212"/>
    </source>
</evidence>
<dbReference type="Proteomes" id="UP000184212">
    <property type="component" value="Unassembled WGS sequence"/>
</dbReference>
<dbReference type="RefSeq" id="WP_073134224.1">
    <property type="nucleotide sequence ID" value="NZ_FQWQ01000001.1"/>
</dbReference>
<gene>
    <name evidence="3" type="ORF">SAMN04488109_2572</name>
</gene>
<dbReference type="InterPro" id="IPR029044">
    <property type="entry name" value="Nucleotide-diphossugar_trans"/>
</dbReference>
<evidence type="ECO:0000259" key="2">
    <source>
        <dbReference type="Pfam" id="PF00535"/>
    </source>
</evidence>
<dbReference type="OrthoDB" id="9815923at2"/>
<keyword evidence="4" id="KW-1185">Reference proteome</keyword>
<accession>A0A1M5NXS8</accession>
<dbReference type="EMBL" id="FQWQ01000001">
    <property type="protein sequence ID" value="SHG94330.1"/>
    <property type="molecule type" value="Genomic_DNA"/>
</dbReference>
<protein>
    <submittedName>
        <fullName evidence="3">Glycosyltransferase involved in cell wall bisynthesis</fullName>
    </submittedName>
</protein>
<dbReference type="STRING" id="947013.SAMN04488109_2572"/>
<evidence type="ECO:0000256" key="1">
    <source>
        <dbReference type="ARBA" id="ARBA00038494"/>
    </source>
</evidence>
<keyword evidence="3" id="KW-0808">Transferase</keyword>
<evidence type="ECO:0000313" key="3">
    <source>
        <dbReference type="EMBL" id="SHG94330.1"/>
    </source>
</evidence>
<dbReference type="CDD" id="cd02511">
    <property type="entry name" value="Beta4Glucosyltransferase"/>
    <property type="match status" value="1"/>
</dbReference>
<dbReference type="Pfam" id="PF00535">
    <property type="entry name" value="Glycos_transf_2"/>
    <property type="match status" value="1"/>
</dbReference>
<reference evidence="3 4" key="1">
    <citation type="submission" date="2016-11" db="EMBL/GenBank/DDBJ databases">
        <authorList>
            <person name="Jaros S."/>
            <person name="Januszkiewicz K."/>
            <person name="Wedrychowicz H."/>
        </authorList>
    </citation>
    <scope>NUCLEOTIDE SEQUENCE [LARGE SCALE GENOMIC DNA]</scope>
    <source>
        <strain evidence="3 4">DSM 24574</strain>
    </source>
</reference>
<feature type="domain" description="Glycosyltransferase 2-like" evidence="2">
    <location>
        <begin position="5"/>
        <end position="123"/>
    </location>
</feature>
<dbReference type="GO" id="GO:0016740">
    <property type="term" value="F:transferase activity"/>
    <property type="evidence" value="ECO:0007669"/>
    <property type="project" value="UniProtKB-KW"/>
</dbReference>
<proteinExistence type="inferred from homology"/>
<dbReference type="SUPFAM" id="SSF53448">
    <property type="entry name" value="Nucleotide-diphospho-sugar transferases"/>
    <property type="match status" value="1"/>
</dbReference>
<sequence>MVNISAVIITFNEEKRIGRCIDSVRKVADEVVVVDSFSKDRTREICLAKGVTFVEHPFTGFTAQKKFSVTQAAHHYILALDADEYLSPELEQSILQAKSNWTADAYDFNRLNSYAGKWIKSSGWYPDRKIRLWDRRKGNWAGGKVHETVVMQPGTKTATLKGDLLHEAYQNASQLIRKMQLQYADLYAEEHAFRKTVTPFKIFYKTIAAFFKSYVLNGGIFDGYEGLLISGSNANGAFYKYAKLLERNRSLKLSLVITTRETAELQKILQGLNGQAVLPDEVVTQKLTEEQRDVVKAYQESLAIPFVQSEDDNFLAAATEEYILWIEGPADFSEETIALHKQYARKDKALVDRRSKKGTMISFWRDEGGAGAPDTAKTWIEHLKQRSVSFYEIKKGMWGYGVSRSAAPDIN</sequence>
<name>A0A1M5NXS8_9BACT</name>